<keyword evidence="2" id="KW-1185">Reference proteome</keyword>
<protein>
    <recommendedName>
        <fullName evidence="3">Transcriptional regulator</fullName>
    </recommendedName>
</protein>
<dbReference type="Gene3D" id="1.25.40.10">
    <property type="entry name" value="Tetratricopeptide repeat domain"/>
    <property type="match status" value="1"/>
</dbReference>
<dbReference type="EMBL" id="CP071872">
    <property type="protein sequence ID" value="UNM13132.1"/>
    <property type="molecule type" value="Genomic_DNA"/>
</dbReference>
<evidence type="ECO:0000313" key="1">
    <source>
        <dbReference type="EMBL" id="UNM13132.1"/>
    </source>
</evidence>
<name>A0ABY3WP91_9ACTN</name>
<organism evidence="1 2">
    <name type="scientific">Streptomyces formicae</name>
    <dbReference type="NCBI Taxonomy" id="1616117"/>
    <lineage>
        <taxon>Bacteria</taxon>
        <taxon>Bacillati</taxon>
        <taxon>Actinomycetota</taxon>
        <taxon>Actinomycetes</taxon>
        <taxon>Kitasatosporales</taxon>
        <taxon>Streptomycetaceae</taxon>
        <taxon>Streptomyces</taxon>
    </lineage>
</organism>
<gene>
    <name evidence="1" type="ORF">J4032_17980</name>
</gene>
<evidence type="ECO:0000313" key="2">
    <source>
        <dbReference type="Proteomes" id="UP000828924"/>
    </source>
</evidence>
<accession>A0ABY3WP91</accession>
<sequence length="451" mass="49131">MRSKVPNRELAALVAEAGWTSGELAKAVNALGNTQGLALRYDRTSVAHWLTGARPKAPVPQLVAAAFTQRLGRLVSPLATGLTRTPDPMQPAVAGGADAMHQLIELCRNDVDPTRRVLLAGSIYTITEIPLFDPMHPRALLSEPSFTAHGRVTTADVETLAEIMGAFATFGRRFGGRNARTALAGYIAEDAGRLLGRPAPDHIRRDLLTCTGQLTHLLADMTSDTGQEGLAQHYYNLALNLAGQASNHRQSAITLRALSTQAFLLGHYRHARDLVDAAVDTAGSTPDRAVRAYLLTQRALVRAREHPRLASADLSAAEKCYDESISALGPFAGYPRAALEYQRGETLSALGNHTAAHSAWEASLAHRPTTERRPLALTHARIAQSLLRQGHLDAACSHWSTFLDHYPYLHSARAHRALHRLGHHLAPYRRHPHAAALLRRAQELNRPMETT</sequence>
<dbReference type="Proteomes" id="UP000828924">
    <property type="component" value="Chromosome"/>
</dbReference>
<reference evidence="1 2" key="1">
    <citation type="submission" date="2021-03" db="EMBL/GenBank/DDBJ databases">
        <title>Complete genome of Streptomyces formicae strain 1H-GS9 (DSM 100524).</title>
        <authorList>
            <person name="Atanasov K.E."/>
            <person name="Altabella T."/>
            <person name="Ferrer A."/>
        </authorList>
    </citation>
    <scope>NUCLEOTIDE SEQUENCE [LARGE SCALE GENOMIC DNA]</scope>
    <source>
        <strain evidence="1 2">1H-GS9</strain>
    </source>
</reference>
<dbReference type="InterPro" id="IPR011990">
    <property type="entry name" value="TPR-like_helical_dom_sf"/>
</dbReference>
<dbReference type="RefSeq" id="WP_242331853.1">
    <property type="nucleotide sequence ID" value="NZ_CP071872.1"/>
</dbReference>
<dbReference type="SUPFAM" id="SSF48452">
    <property type="entry name" value="TPR-like"/>
    <property type="match status" value="1"/>
</dbReference>
<evidence type="ECO:0008006" key="3">
    <source>
        <dbReference type="Google" id="ProtNLM"/>
    </source>
</evidence>
<proteinExistence type="predicted"/>